<dbReference type="AlphaFoldDB" id="A0A7W8FUN2"/>
<dbReference type="InterPro" id="IPR000064">
    <property type="entry name" value="NLP_P60_dom"/>
</dbReference>
<organism evidence="7 8">
    <name type="scientific">Catenisphaera adipataccumulans</name>
    <dbReference type="NCBI Taxonomy" id="700500"/>
    <lineage>
        <taxon>Bacteria</taxon>
        <taxon>Bacillati</taxon>
        <taxon>Bacillota</taxon>
        <taxon>Erysipelotrichia</taxon>
        <taxon>Erysipelotrichales</taxon>
        <taxon>Erysipelotrichaceae</taxon>
        <taxon>Catenisphaera</taxon>
    </lineage>
</organism>
<dbReference type="GO" id="GO:0006508">
    <property type="term" value="P:proteolysis"/>
    <property type="evidence" value="ECO:0007669"/>
    <property type="project" value="UniProtKB-KW"/>
</dbReference>
<dbReference type="Gene3D" id="2.60.40.10">
    <property type="entry name" value="Immunoglobulins"/>
    <property type="match status" value="1"/>
</dbReference>
<keyword evidence="8" id="KW-1185">Reference proteome</keyword>
<proteinExistence type="inferred from homology"/>
<evidence type="ECO:0000256" key="4">
    <source>
        <dbReference type="ARBA" id="ARBA00022807"/>
    </source>
</evidence>
<keyword evidence="3 7" id="KW-0378">Hydrolase</keyword>
<feature type="domain" description="NlpC/P60" evidence="6">
    <location>
        <begin position="178"/>
        <end position="302"/>
    </location>
</feature>
<sequence length="302" mass="32535">MNRITKTMFSAAMMMSVTTPVMASETTPNENVYSVAYKDKNDLNNAFKKVYSSEIGNMKYITTSSQGMKYESDAYQITVKGLDLNKEGTQTIKMELENKNTNKISKAGSTVNAKTATVNVKDQTAPTFSGKTTIDTVKGTTVNLEDAVKAEDNKDGKVSVSFSGDVDYNKLGSYQVTATAKDKAGNETSEKITVNVNNDSYYESIAQAALAQVGVNQDCTMLVTNSLKAVGIEFHGWPEDYLSLGDLTTDPVPGDIVVYQGHVAVYIGNGQAVHGGWNGTTTVVSSVECSNTLIGYVHVRKA</sequence>
<dbReference type="GO" id="GO:0008234">
    <property type="term" value="F:cysteine-type peptidase activity"/>
    <property type="evidence" value="ECO:0007669"/>
    <property type="project" value="UniProtKB-KW"/>
</dbReference>
<keyword evidence="4" id="KW-0788">Thiol protease</keyword>
<dbReference type="InterPro" id="IPR038765">
    <property type="entry name" value="Papain-like_cys_pep_sf"/>
</dbReference>
<gene>
    <name evidence="7" type="ORF">HNQ47_000291</name>
</gene>
<dbReference type="InterPro" id="IPR032179">
    <property type="entry name" value="Cry22Aa_Ig-like"/>
</dbReference>
<dbReference type="Proteomes" id="UP000539953">
    <property type="component" value="Unassembled WGS sequence"/>
</dbReference>
<dbReference type="SUPFAM" id="SSF54001">
    <property type="entry name" value="Cysteine proteinases"/>
    <property type="match status" value="1"/>
</dbReference>
<dbReference type="PROSITE" id="PS51935">
    <property type="entry name" value="NLPC_P60"/>
    <property type="match status" value="1"/>
</dbReference>
<evidence type="ECO:0000256" key="5">
    <source>
        <dbReference type="SAM" id="SignalP"/>
    </source>
</evidence>
<dbReference type="RefSeq" id="WP_183326813.1">
    <property type="nucleotide sequence ID" value="NZ_JACHHK010000001.1"/>
</dbReference>
<feature type="signal peptide" evidence="5">
    <location>
        <begin position="1"/>
        <end position="23"/>
    </location>
</feature>
<dbReference type="Gene3D" id="3.90.1720.10">
    <property type="entry name" value="endopeptidase domain like (from Nostoc punctiforme)"/>
    <property type="match status" value="1"/>
</dbReference>
<comment type="similarity">
    <text evidence="1">Belongs to the peptidase C40 family.</text>
</comment>
<accession>A0A7W8FUN2</accession>
<evidence type="ECO:0000256" key="3">
    <source>
        <dbReference type="ARBA" id="ARBA00022801"/>
    </source>
</evidence>
<evidence type="ECO:0000313" key="8">
    <source>
        <dbReference type="Proteomes" id="UP000539953"/>
    </source>
</evidence>
<comment type="caution">
    <text evidence="7">The sequence shown here is derived from an EMBL/GenBank/DDBJ whole genome shotgun (WGS) entry which is preliminary data.</text>
</comment>
<evidence type="ECO:0000256" key="1">
    <source>
        <dbReference type="ARBA" id="ARBA00007074"/>
    </source>
</evidence>
<evidence type="ECO:0000256" key="2">
    <source>
        <dbReference type="ARBA" id="ARBA00022670"/>
    </source>
</evidence>
<keyword evidence="2" id="KW-0645">Protease</keyword>
<dbReference type="EMBL" id="JACHHK010000001">
    <property type="protein sequence ID" value="MBB5182288.1"/>
    <property type="molecule type" value="Genomic_DNA"/>
</dbReference>
<evidence type="ECO:0000259" key="6">
    <source>
        <dbReference type="PROSITE" id="PS51935"/>
    </source>
</evidence>
<feature type="chain" id="PRO_5031432160" evidence="5">
    <location>
        <begin position="24"/>
        <end position="302"/>
    </location>
</feature>
<dbReference type="InterPro" id="IPR013783">
    <property type="entry name" value="Ig-like_fold"/>
</dbReference>
<name>A0A7W8FUN2_9FIRM</name>
<dbReference type="Pfam" id="PF16403">
    <property type="entry name" value="Bact_surface_Ig-like"/>
    <property type="match status" value="1"/>
</dbReference>
<evidence type="ECO:0000313" key="7">
    <source>
        <dbReference type="EMBL" id="MBB5182288.1"/>
    </source>
</evidence>
<dbReference type="Pfam" id="PF00877">
    <property type="entry name" value="NLPC_P60"/>
    <property type="match status" value="1"/>
</dbReference>
<keyword evidence="5" id="KW-0732">Signal</keyword>
<reference evidence="7 8" key="1">
    <citation type="submission" date="2020-08" db="EMBL/GenBank/DDBJ databases">
        <title>Genomic Encyclopedia of Type Strains, Phase IV (KMG-IV): sequencing the most valuable type-strain genomes for metagenomic binning, comparative biology and taxonomic classification.</title>
        <authorList>
            <person name="Goeker M."/>
        </authorList>
    </citation>
    <scope>NUCLEOTIDE SEQUENCE [LARGE SCALE GENOMIC DNA]</scope>
    <source>
        <strain evidence="7 8">DSM 25799</strain>
    </source>
</reference>
<protein>
    <submittedName>
        <fullName evidence="7">Cell wall-associated NlpC family hydrolase</fullName>
    </submittedName>
</protein>